<keyword evidence="3" id="KW-1185">Reference proteome</keyword>
<dbReference type="AlphaFoldDB" id="W9REA8"/>
<organism evidence="2 3">
    <name type="scientific">Morus notabilis</name>
    <dbReference type="NCBI Taxonomy" id="981085"/>
    <lineage>
        <taxon>Eukaryota</taxon>
        <taxon>Viridiplantae</taxon>
        <taxon>Streptophyta</taxon>
        <taxon>Embryophyta</taxon>
        <taxon>Tracheophyta</taxon>
        <taxon>Spermatophyta</taxon>
        <taxon>Magnoliopsida</taxon>
        <taxon>eudicotyledons</taxon>
        <taxon>Gunneridae</taxon>
        <taxon>Pentapetalae</taxon>
        <taxon>rosids</taxon>
        <taxon>fabids</taxon>
        <taxon>Rosales</taxon>
        <taxon>Moraceae</taxon>
        <taxon>Moreae</taxon>
        <taxon>Morus</taxon>
    </lineage>
</organism>
<dbReference type="eggNOG" id="ENOG502S40H">
    <property type="taxonomic scope" value="Eukaryota"/>
</dbReference>
<evidence type="ECO:0000313" key="2">
    <source>
        <dbReference type="EMBL" id="EXB86654.1"/>
    </source>
</evidence>
<feature type="region of interest" description="Disordered" evidence="1">
    <location>
        <begin position="196"/>
        <end position="219"/>
    </location>
</feature>
<evidence type="ECO:0000256" key="1">
    <source>
        <dbReference type="SAM" id="MobiDB-lite"/>
    </source>
</evidence>
<dbReference type="PANTHER" id="PTHR33735">
    <property type="entry name" value="EXPRESSED PROTEIN"/>
    <property type="match status" value="1"/>
</dbReference>
<protein>
    <submittedName>
        <fullName evidence="2">Uncharacterized protein</fullName>
    </submittedName>
</protein>
<evidence type="ECO:0000313" key="3">
    <source>
        <dbReference type="Proteomes" id="UP000030645"/>
    </source>
</evidence>
<dbReference type="EMBL" id="KE344918">
    <property type="protein sequence ID" value="EXB86654.1"/>
    <property type="molecule type" value="Genomic_DNA"/>
</dbReference>
<dbReference type="PANTHER" id="PTHR33735:SF14">
    <property type="entry name" value="PHAGE CAPSID SCAFFOLDING PROTEIN (GPO) SERINE PEPTIDASE"/>
    <property type="match status" value="1"/>
</dbReference>
<gene>
    <name evidence="2" type="ORF">L484_013184</name>
</gene>
<reference evidence="3" key="1">
    <citation type="submission" date="2013-01" db="EMBL/GenBank/DDBJ databases">
        <title>Draft Genome Sequence of a Mulberry Tree, Morus notabilis C.K. Schneid.</title>
        <authorList>
            <person name="He N."/>
            <person name="Zhao S."/>
        </authorList>
    </citation>
    <scope>NUCLEOTIDE SEQUENCE</scope>
</reference>
<dbReference type="Proteomes" id="UP000030645">
    <property type="component" value="Unassembled WGS sequence"/>
</dbReference>
<sequence length="219" mass="24674">MSTLSSCNHSLLHVTSTSRRSSYNRPSSLNLSGGLTCHFLGNQKLQSLNTCLLQIVQNGGRSTKMDMKVNNDILPDIPQLPSNSDPGSWKLWLVGVFMSVIIPFWKNKWSPLQKIQQKVERVVDTAQAVTDMVEDVAEEIEKVADSLGDNLPKGKLQETALLVEEMASQTVDNINRLEEVLEKVEEVENKVEEFLEEKMKEEENDKKKSTKEEKSVRSA</sequence>
<accession>W9REA8</accession>
<dbReference type="STRING" id="981085.W9REA8"/>
<proteinExistence type="predicted"/>
<name>W9REA8_9ROSA</name>